<evidence type="ECO:0000256" key="4">
    <source>
        <dbReference type="ARBA" id="ARBA00023172"/>
    </source>
</evidence>
<protein>
    <submittedName>
        <fullName evidence="8">Tn3 family transposase</fullName>
    </submittedName>
</protein>
<evidence type="ECO:0000256" key="2">
    <source>
        <dbReference type="ARBA" id="ARBA00022578"/>
    </source>
</evidence>
<comment type="caution">
    <text evidence="8">The sequence shown here is derived from an EMBL/GenBank/DDBJ whole genome shotgun (WGS) entry which is preliminary data.</text>
</comment>
<evidence type="ECO:0000256" key="3">
    <source>
        <dbReference type="ARBA" id="ARBA00023125"/>
    </source>
</evidence>
<evidence type="ECO:0000313" key="9">
    <source>
        <dbReference type="Proteomes" id="UP001595834"/>
    </source>
</evidence>
<dbReference type="InterPro" id="IPR002513">
    <property type="entry name" value="Tn3_Tnp_DDE_dom"/>
</dbReference>
<evidence type="ECO:0000259" key="6">
    <source>
        <dbReference type="Pfam" id="PF01526"/>
    </source>
</evidence>
<dbReference type="InterPro" id="IPR047653">
    <property type="entry name" value="Tn3-like_transpos"/>
</dbReference>
<evidence type="ECO:0000259" key="7">
    <source>
        <dbReference type="Pfam" id="PF13700"/>
    </source>
</evidence>
<evidence type="ECO:0000256" key="1">
    <source>
        <dbReference type="ARBA" id="ARBA00009402"/>
    </source>
</evidence>
<comment type="similarity">
    <text evidence="1">Belongs to the transposase 7 family.</text>
</comment>
<dbReference type="NCBIfam" id="NF033527">
    <property type="entry name" value="transpos_Tn3"/>
    <property type="match status" value="1"/>
</dbReference>
<organism evidence="8 9">
    <name type="scientific">Streptomyces mauvecolor</name>
    <dbReference type="NCBI Taxonomy" id="58345"/>
    <lineage>
        <taxon>Bacteria</taxon>
        <taxon>Bacillati</taxon>
        <taxon>Actinomycetota</taxon>
        <taxon>Actinomycetes</taxon>
        <taxon>Kitasatosporales</taxon>
        <taxon>Streptomycetaceae</taxon>
        <taxon>Streptomyces</taxon>
    </lineage>
</organism>
<keyword evidence="3" id="KW-0238">DNA-binding</keyword>
<dbReference type="Pfam" id="PF01526">
    <property type="entry name" value="DDE_Tnp_Tn3"/>
    <property type="match status" value="1"/>
</dbReference>
<name>A0ABV9UYW1_9ACTN</name>
<accession>A0ABV9UYW1</accession>
<dbReference type="Proteomes" id="UP001595834">
    <property type="component" value="Unassembled WGS sequence"/>
</dbReference>
<keyword evidence="9" id="KW-1185">Reference proteome</keyword>
<reference evidence="9" key="1">
    <citation type="journal article" date="2019" name="Int. J. Syst. Evol. Microbiol.">
        <title>The Global Catalogue of Microorganisms (GCM) 10K type strain sequencing project: providing services to taxonomists for standard genome sequencing and annotation.</title>
        <authorList>
            <consortium name="The Broad Institute Genomics Platform"/>
            <consortium name="The Broad Institute Genome Sequencing Center for Infectious Disease"/>
            <person name="Wu L."/>
            <person name="Ma J."/>
        </authorList>
    </citation>
    <scope>NUCLEOTIDE SEQUENCE [LARGE SCALE GENOMIC DNA]</scope>
    <source>
        <strain evidence="9">CCM 7224</strain>
    </source>
</reference>
<feature type="region of interest" description="Disordered" evidence="5">
    <location>
        <begin position="187"/>
        <end position="211"/>
    </location>
</feature>
<dbReference type="EMBL" id="JBHSIZ010000041">
    <property type="protein sequence ID" value="MFC4961069.1"/>
    <property type="molecule type" value="Genomic_DNA"/>
</dbReference>
<proteinExistence type="inferred from homology"/>
<feature type="domain" description="DUF4158" evidence="7">
    <location>
        <begin position="8"/>
        <end position="155"/>
    </location>
</feature>
<evidence type="ECO:0000313" key="8">
    <source>
        <dbReference type="EMBL" id="MFC4961069.1"/>
    </source>
</evidence>
<feature type="domain" description="Tn3 transposase DDE" evidence="6">
    <location>
        <begin position="592"/>
        <end position="979"/>
    </location>
</feature>
<keyword evidence="2" id="KW-0815">Transposition</keyword>
<gene>
    <name evidence="8" type="ORF">ACFPFX_32745</name>
</gene>
<sequence>MARTPLDLDALVEHWTLLKDEQPLVSGKRGATRLGFAVLLKFYTQYGRFPRGRSELPGEAVEFVARQVQVPASELDAYEWSGRTVEYHRAQIRGHLGFRECSVADADKLTAWLAEHVACKERRPEQVRVELLARCRTECIEPPTAGRCDRIVGAALRVAEETLTARISARLTVESIERIVALVAGADQEGDADPGEAGTGEGEDGAPVLGKVKEAPGNVSLETMLTEISKLLAVRAVGLPPDLFADVAPKAVAGWRARAAVESPSHLRTHPVPLRVTLLAALLHEREREITDTLVELLISTVHRIGARAEKKVTEQLVNAFKKVSGKENILFKLAEASIGEPEGTVREVVYPAVSGGEQTLRELVHEFKTRGPVYRRTVQTTLKASYTNHYRRGLIKLLDVLEFRSSNHTHQPVIEALALVARYAAAGNTTYYPLGETVPVHKAMGGDWAEVVHRTDKRGRRRVVRMVYEVVAFQALRDQLKCKEIWVVGADKWRNPDEDLPQDFAERREENYRELRKPLDAADFVDELREQMTTELTLLNDTMPKLAWLDIAERKSGAIRLTPAEAQPEPRNLRRIKNEVQRRWGIVPLIDMLKEAVLRTGCLDAVTSVSGGGSLSAEVLAERLLLVIYAYGTNTGIKAVASGGHGHTEDELRYVRRRYLSAEAARAIAVNIANATFAARSTELWGQGSTAVASDSTHVRAYDQNLFTEWHSRYGGRGVLIYWHVEKKSLAIHSQLINCTASEVAAMIEGAMRHGATMDVEANYTDSHGQSEIGFGITRLLNFDLLPRIKRINKVKLYRPTAGEPDAYPQLTPALTRPIRWELIAQQYDQMIKYATAIRTRTASTEAILRRFTRNASHPTYAAMLEVGRAQKTIFVARYLRLRDLQREIEEGLNVMESSNGANSVIAYGKGGEIASNRRDEQEMFVLCLRILQSALVYVNTLMLQDVLSEPQWAGLLTPADRRGLTPLFWSHVRPYGEVNLDMGARLNLAAVTVPGPRAAVGDRDRVPAGGAVLTESTAVAERI</sequence>
<dbReference type="RefSeq" id="WP_344378525.1">
    <property type="nucleotide sequence ID" value="NZ_BAAASQ010000022.1"/>
</dbReference>
<dbReference type="Pfam" id="PF13700">
    <property type="entry name" value="DUF4158"/>
    <property type="match status" value="1"/>
</dbReference>
<evidence type="ECO:0000256" key="5">
    <source>
        <dbReference type="SAM" id="MobiDB-lite"/>
    </source>
</evidence>
<keyword evidence="4" id="KW-0233">DNA recombination</keyword>
<dbReference type="InterPro" id="IPR025296">
    <property type="entry name" value="DUF4158"/>
</dbReference>